<dbReference type="EMBL" id="JAHHUM010000969">
    <property type="protein sequence ID" value="KAK5615399.1"/>
    <property type="molecule type" value="Genomic_DNA"/>
</dbReference>
<dbReference type="Proteomes" id="UP001311232">
    <property type="component" value="Unassembled WGS sequence"/>
</dbReference>
<protein>
    <submittedName>
        <fullName evidence="2">Uncharacterized protein</fullName>
    </submittedName>
</protein>
<proteinExistence type="predicted"/>
<gene>
    <name evidence="2" type="ORF">CRENBAI_001813</name>
</gene>
<evidence type="ECO:0000256" key="1">
    <source>
        <dbReference type="SAM" id="Phobius"/>
    </source>
</evidence>
<evidence type="ECO:0000313" key="2">
    <source>
        <dbReference type="EMBL" id="KAK5615399.1"/>
    </source>
</evidence>
<keyword evidence="3" id="KW-1185">Reference proteome</keyword>
<comment type="caution">
    <text evidence="2">The sequence shown here is derived from an EMBL/GenBank/DDBJ whole genome shotgun (WGS) entry which is preliminary data.</text>
</comment>
<evidence type="ECO:0000313" key="3">
    <source>
        <dbReference type="Proteomes" id="UP001311232"/>
    </source>
</evidence>
<organism evidence="2 3">
    <name type="scientific">Crenichthys baileyi</name>
    <name type="common">White River springfish</name>
    <dbReference type="NCBI Taxonomy" id="28760"/>
    <lineage>
        <taxon>Eukaryota</taxon>
        <taxon>Metazoa</taxon>
        <taxon>Chordata</taxon>
        <taxon>Craniata</taxon>
        <taxon>Vertebrata</taxon>
        <taxon>Euteleostomi</taxon>
        <taxon>Actinopterygii</taxon>
        <taxon>Neopterygii</taxon>
        <taxon>Teleostei</taxon>
        <taxon>Neoteleostei</taxon>
        <taxon>Acanthomorphata</taxon>
        <taxon>Ovalentaria</taxon>
        <taxon>Atherinomorphae</taxon>
        <taxon>Cyprinodontiformes</taxon>
        <taxon>Goodeidae</taxon>
        <taxon>Crenichthys</taxon>
    </lineage>
</organism>
<name>A0AAV9S2X4_9TELE</name>
<accession>A0AAV9S2X4</accession>
<keyword evidence="1" id="KW-0472">Membrane</keyword>
<keyword evidence="1" id="KW-1133">Transmembrane helix</keyword>
<dbReference type="AlphaFoldDB" id="A0AAV9S2X4"/>
<reference evidence="2 3" key="1">
    <citation type="submission" date="2021-06" db="EMBL/GenBank/DDBJ databases">
        <authorList>
            <person name="Palmer J.M."/>
        </authorList>
    </citation>
    <scope>NUCLEOTIDE SEQUENCE [LARGE SCALE GENOMIC DNA]</scope>
    <source>
        <strain evidence="2 3">MEX-2019</strain>
        <tissue evidence="2">Muscle</tissue>
    </source>
</reference>
<sequence length="104" mass="11675">MYVPLVCCLNKNLCISLVQKNNSIFDILFTNILLQQSPSTPFLLVLLCFYLTSFVFPFKSVSSQTAAKHLKKPAAACLFLRDGDEQDCCQQSRSPDSNGHFYST</sequence>
<keyword evidence="1" id="KW-0812">Transmembrane</keyword>
<feature type="transmembrane region" description="Helical" evidence="1">
    <location>
        <begin position="42"/>
        <end position="62"/>
    </location>
</feature>